<evidence type="ECO:0000256" key="4">
    <source>
        <dbReference type="ARBA" id="ARBA00022679"/>
    </source>
</evidence>
<feature type="binding site" evidence="6">
    <location>
        <position position="97"/>
    </location>
    <ligand>
        <name>S-adenosyl-L-methionine</name>
        <dbReference type="ChEBI" id="CHEBI:59789"/>
    </ligand>
</feature>
<protein>
    <recommendedName>
        <fullName evidence="6">Ribosomal RNA small subunit methyltransferase H</fullName>
        <ecNumber evidence="6">2.1.1.199</ecNumber>
    </recommendedName>
    <alternativeName>
        <fullName evidence="6">16S rRNA m(4)C1402 methyltransferase</fullName>
    </alternativeName>
    <alternativeName>
        <fullName evidence="6">rRNA (cytosine-N(4)-)-methyltransferase RsmH</fullName>
    </alternativeName>
</protein>
<dbReference type="InterPro" id="IPR023397">
    <property type="entry name" value="SAM-dep_MeTrfase_MraW_recog"/>
</dbReference>
<dbReference type="GO" id="GO:0071424">
    <property type="term" value="F:rRNA (cytosine-N4-)-methyltransferase activity"/>
    <property type="evidence" value="ECO:0007669"/>
    <property type="project" value="UniProtKB-UniRule"/>
</dbReference>
<dbReference type="GO" id="GO:0070475">
    <property type="term" value="P:rRNA base methylation"/>
    <property type="evidence" value="ECO:0007669"/>
    <property type="project" value="UniProtKB-UniRule"/>
</dbReference>
<dbReference type="EC" id="2.1.1.199" evidence="6"/>
<reference evidence="7 8" key="1">
    <citation type="submission" date="2016-10" db="EMBL/GenBank/DDBJ databases">
        <authorList>
            <person name="de Groot N.N."/>
        </authorList>
    </citation>
    <scope>NUCLEOTIDE SEQUENCE [LARGE SCALE GENOMIC DNA]</scope>
    <source>
        <strain evidence="7 8">DSM 16859</strain>
    </source>
</reference>
<dbReference type="EMBL" id="FOGZ01000001">
    <property type="protein sequence ID" value="SER48211.1"/>
    <property type="molecule type" value="Genomic_DNA"/>
</dbReference>
<dbReference type="RefSeq" id="WP_091966530.1">
    <property type="nucleotide sequence ID" value="NZ_FOGZ01000001.1"/>
</dbReference>
<organism evidence="7 8">
    <name type="scientific">Propionibacterium cyclohexanicum</name>
    <dbReference type="NCBI Taxonomy" id="64702"/>
    <lineage>
        <taxon>Bacteria</taxon>
        <taxon>Bacillati</taxon>
        <taxon>Actinomycetota</taxon>
        <taxon>Actinomycetes</taxon>
        <taxon>Propionibacteriales</taxon>
        <taxon>Propionibacteriaceae</taxon>
        <taxon>Propionibacterium</taxon>
    </lineage>
</organism>
<dbReference type="STRING" id="64702.SAMN05443377_10179"/>
<gene>
    <name evidence="6" type="primary">rsmH</name>
    <name evidence="7" type="ORF">SAMN05443377_10179</name>
</gene>
<dbReference type="PANTHER" id="PTHR11265">
    <property type="entry name" value="S-ADENOSYL-METHYLTRANSFERASE MRAW"/>
    <property type="match status" value="1"/>
</dbReference>
<dbReference type="Proteomes" id="UP000198815">
    <property type="component" value="Unassembled WGS sequence"/>
</dbReference>
<keyword evidence="6" id="KW-0963">Cytoplasm</keyword>
<dbReference type="OrthoDB" id="9806637at2"/>
<evidence type="ECO:0000256" key="3">
    <source>
        <dbReference type="ARBA" id="ARBA00022603"/>
    </source>
</evidence>
<dbReference type="InterPro" id="IPR029063">
    <property type="entry name" value="SAM-dependent_MTases_sf"/>
</dbReference>
<comment type="catalytic activity">
    <reaction evidence="6">
        <text>cytidine(1402) in 16S rRNA + S-adenosyl-L-methionine = N(4)-methylcytidine(1402) in 16S rRNA + S-adenosyl-L-homocysteine + H(+)</text>
        <dbReference type="Rhea" id="RHEA:42928"/>
        <dbReference type="Rhea" id="RHEA-COMP:10286"/>
        <dbReference type="Rhea" id="RHEA-COMP:10287"/>
        <dbReference type="ChEBI" id="CHEBI:15378"/>
        <dbReference type="ChEBI" id="CHEBI:57856"/>
        <dbReference type="ChEBI" id="CHEBI:59789"/>
        <dbReference type="ChEBI" id="CHEBI:74506"/>
        <dbReference type="ChEBI" id="CHEBI:82748"/>
        <dbReference type="EC" id="2.1.1.199"/>
    </reaction>
</comment>
<proteinExistence type="inferred from homology"/>
<dbReference type="NCBIfam" id="TIGR00006">
    <property type="entry name" value="16S rRNA (cytosine(1402)-N(4))-methyltransferase RsmH"/>
    <property type="match status" value="1"/>
</dbReference>
<feature type="binding site" evidence="6">
    <location>
        <begin position="51"/>
        <end position="53"/>
    </location>
    <ligand>
        <name>S-adenosyl-L-methionine</name>
        <dbReference type="ChEBI" id="CHEBI:59789"/>
    </ligand>
</feature>
<comment type="subcellular location">
    <subcellularLocation>
        <location evidence="6">Cytoplasm</location>
    </subcellularLocation>
</comment>
<keyword evidence="5 6" id="KW-0949">S-adenosyl-L-methionine</keyword>
<dbReference type="SUPFAM" id="SSF53335">
    <property type="entry name" value="S-adenosyl-L-methionine-dependent methyltransferases"/>
    <property type="match status" value="1"/>
</dbReference>
<dbReference type="AlphaFoldDB" id="A0A1H9PIZ7"/>
<dbReference type="Gene3D" id="1.10.150.170">
    <property type="entry name" value="Putative methyltransferase TM0872, insert domain"/>
    <property type="match status" value="1"/>
</dbReference>
<comment type="similarity">
    <text evidence="1 6">Belongs to the methyltransferase superfamily. RsmH family.</text>
</comment>
<accession>A0A1H9PIZ7</accession>
<feature type="binding site" evidence="6">
    <location>
        <position position="70"/>
    </location>
    <ligand>
        <name>S-adenosyl-L-methionine</name>
        <dbReference type="ChEBI" id="CHEBI:59789"/>
    </ligand>
</feature>
<dbReference type="PANTHER" id="PTHR11265:SF0">
    <property type="entry name" value="12S RRNA N4-METHYLCYTIDINE METHYLTRANSFERASE"/>
    <property type="match status" value="1"/>
</dbReference>
<keyword evidence="2 6" id="KW-0698">rRNA processing</keyword>
<evidence type="ECO:0000256" key="5">
    <source>
        <dbReference type="ARBA" id="ARBA00022691"/>
    </source>
</evidence>
<name>A0A1H9PIZ7_9ACTN</name>
<dbReference type="GO" id="GO:0005737">
    <property type="term" value="C:cytoplasm"/>
    <property type="evidence" value="ECO:0007669"/>
    <property type="project" value="UniProtKB-SubCell"/>
</dbReference>
<comment type="function">
    <text evidence="6">Specifically methylates the N4 position of cytidine in position 1402 (C1402) of 16S rRNA.</text>
</comment>
<dbReference type="Pfam" id="PF01795">
    <property type="entry name" value="Methyltransf_5"/>
    <property type="match status" value="1"/>
</dbReference>
<feature type="binding site" evidence="6">
    <location>
        <position position="125"/>
    </location>
    <ligand>
        <name>S-adenosyl-L-methionine</name>
        <dbReference type="ChEBI" id="CHEBI:59789"/>
    </ligand>
</feature>
<dbReference type="PIRSF" id="PIRSF004486">
    <property type="entry name" value="MraW"/>
    <property type="match status" value="1"/>
</dbReference>
<evidence type="ECO:0000256" key="6">
    <source>
        <dbReference type="HAMAP-Rule" id="MF_01007"/>
    </source>
</evidence>
<dbReference type="InterPro" id="IPR002903">
    <property type="entry name" value="RsmH"/>
</dbReference>
<dbReference type="HAMAP" id="MF_01007">
    <property type="entry name" value="16SrRNA_methyltr_H"/>
    <property type="match status" value="1"/>
</dbReference>
<feature type="binding site" evidence="6">
    <location>
        <position position="118"/>
    </location>
    <ligand>
        <name>S-adenosyl-L-methionine</name>
        <dbReference type="ChEBI" id="CHEBI:59789"/>
    </ligand>
</feature>
<keyword evidence="3 6" id="KW-0489">Methyltransferase</keyword>
<evidence type="ECO:0000256" key="1">
    <source>
        <dbReference type="ARBA" id="ARBA00010396"/>
    </source>
</evidence>
<evidence type="ECO:0000256" key="2">
    <source>
        <dbReference type="ARBA" id="ARBA00022552"/>
    </source>
</evidence>
<evidence type="ECO:0000313" key="8">
    <source>
        <dbReference type="Proteomes" id="UP000198815"/>
    </source>
</evidence>
<keyword evidence="4 6" id="KW-0808">Transferase</keyword>
<dbReference type="Gene3D" id="3.40.50.150">
    <property type="entry name" value="Vaccinia Virus protein VP39"/>
    <property type="match status" value="1"/>
</dbReference>
<dbReference type="SUPFAM" id="SSF81799">
    <property type="entry name" value="Putative methyltransferase TM0872, insert domain"/>
    <property type="match status" value="1"/>
</dbReference>
<keyword evidence="8" id="KW-1185">Reference proteome</keyword>
<evidence type="ECO:0000313" key="7">
    <source>
        <dbReference type="EMBL" id="SER48211.1"/>
    </source>
</evidence>
<sequence length="337" mass="36619">MAQSIPPTTAAAHPDPSAIHIPVMSEQVVELLSPALDHEGAVYVDGTVGLAGHASLILQANPRARLIGIDQDGDALALAARRLDRFGGRAHLVRARFDELPRVLDDLGVHSLDAMLLDLGLSSLQIDRPERGFAYRTDAPLDMRMDDRNELTAARVLNDYEPGRLVGVLREYGEERQAARIVRAIVAEREKAPFENSARLVRVIESAIPAAVRARSSGHPARRTFQALRIEVNGELKVLQAVLPHVLARMTVGARLAVLAYHSLEDRIVKQVFAKASQDSAPAGLPVVPDELAARFALVTHGAQRPSAEELAANPRSASARLRVLRRIRAESTGGRR</sequence>